<dbReference type="Gene3D" id="1.10.357.10">
    <property type="entry name" value="Tetracycline Repressor, domain 2"/>
    <property type="match status" value="1"/>
</dbReference>
<evidence type="ECO:0000256" key="2">
    <source>
        <dbReference type="ARBA" id="ARBA00023125"/>
    </source>
</evidence>
<dbReference type="Pfam" id="PF21935">
    <property type="entry name" value="TetR_C_45"/>
    <property type="match status" value="1"/>
</dbReference>
<sequence>MARQERAIRTRNAVLEAAATVFAEHGYESATIMQILDRAQVTKGALYFHFTSKEDLARGVLEHAVTEPPPEQPVKVQSFIDMGLLLAHRLPREPLLRGAARIAADQSAQRFFGQPWQDWVKLTAQQLTAAKEQGEVLPYVDPERTAQTMVAAFTGTQLMSQASTQMSDLEERVSLLYDLVLPSIAVPGVLGRLDTSPERGARLYAEYRVAVEARSAGG</sequence>
<dbReference type="InterPro" id="IPR050109">
    <property type="entry name" value="HTH-type_TetR-like_transc_reg"/>
</dbReference>
<dbReference type="InterPro" id="IPR009057">
    <property type="entry name" value="Homeodomain-like_sf"/>
</dbReference>
<keyword evidence="3" id="KW-0804">Transcription</keyword>
<reference evidence="7" key="1">
    <citation type="journal article" date="2019" name="Int. J. Syst. Evol. Microbiol.">
        <title>The Global Catalogue of Microorganisms (GCM) 10K type strain sequencing project: providing services to taxonomists for standard genome sequencing and annotation.</title>
        <authorList>
            <consortium name="The Broad Institute Genomics Platform"/>
            <consortium name="The Broad Institute Genome Sequencing Center for Infectious Disease"/>
            <person name="Wu L."/>
            <person name="Ma J."/>
        </authorList>
    </citation>
    <scope>NUCLEOTIDE SEQUENCE [LARGE SCALE GENOMIC DNA]</scope>
    <source>
        <strain evidence="7">JCM 4594</strain>
    </source>
</reference>
<comment type="caution">
    <text evidence="6">The sequence shown here is derived from an EMBL/GenBank/DDBJ whole genome shotgun (WGS) entry which is preliminary data.</text>
</comment>
<evidence type="ECO:0000313" key="7">
    <source>
        <dbReference type="Proteomes" id="UP000600946"/>
    </source>
</evidence>
<dbReference type="InterPro" id="IPR036271">
    <property type="entry name" value="Tet_transcr_reg_TetR-rel_C_sf"/>
</dbReference>
<dbReference type="EMBL" id="BMUU01000013">
    <property type="protein sequence ID" value="GGY59205.1"/>
    <property type="molecule type" value="Genomic_DNA"/>
</dbReference>
<keyword evidence="7" id="KW-1185">Reference proteome</keyword>
<evidence type="ECO:0000259" key="5">
    <source>
        <dbReference type="PROSITE" id="PS50977"/>
    </source>
</evidence>
<feature type="DNA-binding region" description="H-T-H motif" evidence="4">
    <location>
        <begin position="31"/>
        <end position="50"/>
    </location>
</feature>
<dbReference type="Proteomes" id="UP000600946">
    <property type="component" value="Unassembled WGS sequence"/>
</dbReference>
<dbReference type="PRINTS" id="PR00455">
    <property type="entry name" value="HTHTETR"/>
</dbReference>
<dbReference type="RefSeq" id="WP_161255284.1">
    <property type="nucleotide sequence ID" value="NZ_BMUU01000013.1"/>
</dbReference>
<dbReference type="PANTHER" id="PTHR30055:SF234">
    <property type="entry name" value="HTH-TYPE TRANSCRIPTIONAL REGULATOR BETI"/>
    <property type="match status" value="1"/>
</dbReference>
<evidence type="ECO:0000313" key="6">
    <source>
        <dbReference type="EMBL" id="GGY59205.1"/>
    </source>
</evidence>
<dbReference type="PANTHER" id="PTHR30055">
    <property type="entry name" value="HTH-TYPE TRANSCRIPTIONAL REGULATOR RUTR"/>
    <property type="match status" value="1"/>
</dbReference>
<dbReference type="NCBIfam" id="NF041196">
    <property type="entry name" value="ScbR_bind_reg"/>
    <property type="match status" value="1"/>
</dbReference>
<proteinExistence type="predicted"/>
<evidence type="ECO:0000256" key="1">
    <source>
        <dbReference type="ARBA" id="ARBA00023015"/>
    </source>
</evidence>
<evidence type="ECO:0000256" key="3">
    <source>
        <dbReference type="ARBA" id="ARBA00023163"/>
    </source>
</evidence>
<keyword evidence="2 4" id="KW-0238">DNA-binding</keyword>
<evidence type="ECO:0000256" key="4">
    <source>
        <dbReference type="PROSITE-ProRule" id="PRU00335"/>
    </source>
</evidence>
<dbReference type="InterPro" id="IPR054126">
    <property type="entry name" value="CprB_TetR_C"/>
</dbReference>
<dbReference type="InterPro" id="IPR023772">
    <property type="entry name" value="DNA-bd_HTH_TetR-type_CS"/>
</dbReference>
<dbReference type="GeneID" id="96294154"/>
<name>A0ABQ3AKY9_9ACTN</name>
<feature type="domain" description="HTH tetR-type" evidence="5">
    <location>
        <begin position="8"/>
        <end position="68"/>
    </location>
</feature>
<protein>
    <submittedName>
        <fullName evidence="6">Gamma-butyrolactone-binding protein</fullName>
    </submittedName>
</protein>
<dbReference type="InterPro" id="IPR001647">
    <property type="entry name" value="HTH_TetR"/>
</dbReference>
<organism evidence="6 7">
    <name type="scientific">Streptomyces xanthochromogenes</name>
    <dbReference type="NCBI Taxonomy" id="67384"/>
    <lineage>
        <taxon>Bacteria</taxon>
        <taxon>Bacillati</taxon>
        <taxon>Actinomycetota</taxon>
        <taxon>Actinomycetes</taxon>
        <taxon>Kitasatosporales</taxon>
        <taxon>Streptomycetaceae</taxon>
        <taxon>Streptomyces</taxon>
    </lineage>
</organism>
<dbReference type="PROSITE" id="PS01081">
    <property type="entry name" value="HTH_TETR_1"/>
    <property type="match status" value="1"/>
</dbReference>
<accession>A0ABQ3AKY9</accession>
<dbReference type="PROSITE" id="PS50977">
    <property type="entry name" value="HTH_TETR_2"/>
    <property type="match status" value="1"/>
</dbReference>
<gene>
    <name evidence="6" type="ORF">GCM10010326_62560</name>
</gene>
<dbReference type="SUPFAM" id="SSF48498">
    <property type="entry name" value="Tetracyclin repressor-like, C-terminal domain"/>
    <property type="match status" value="1"/>
</dbReference>
<dbReference type="InterPro" id="IPR047923">
    <property type="entry name" value="ArpA-like"/>
</dbReference>
<dbReference type="Pfam" id="PF00440">
    <property type="entry name" value="TetR_N"/>
    <property type="match status" value="1"/>
</dbReference>
<keyword evidence="1" id="KW-0805">Transcription regulation</keyword>
<dbReference type="SUPFAM" id="SSF46689">
    <property type="entry name" value="Homeodomain-like"/>
    <property type="match status" value="1"/>
</dbReference>